<keyword evidence="6" id="KW-1185">Reference proteome</keyword>
<evidence type="ECO:0000256" key="4">
    <source>
        <dbReference type="SAM" id="MobiDB-lite"/>
    </source>
</evidence>
<accession>A0A445D3R9</accession>
<feature type="region of interest" description="Disordered" evidence="4">
    <location>
        <begin position="231"/>
        <end position="260"/>
    </location>
</feature>
<feature type="compositionally biased region" description="Basic and acidic residues" evidence="4">
    <location>
        <begin position="15"/>
        <end position="30"/>
    </location>
</feature>
<reference evidence="5 6" key="1">
    <citation type="submission" date="2019-01" db="EMBL/GenBank/DDBJ databases">
        <title>Sequencing of cultivated peanut Arachis hypogaea provides insights into genome evolution and oil improvement.</title>
        <authorList>
            <person name="Chen X."/>
        </authorList>
    </citation>
    <scope>NUCLEOTIDE SEQUENCE [LARGE SCALE GENOMIC DNA]</scope>
    <source>
        <strain evidence="6">cv. Fuhuasheng</strain>
        <tissue evidence="5">Leaves</tissue>
    </source>
</reference>
<feature type="compositionally biased region" description="Basic and acidic residues" evidence="4">
    <location>
        <begin position="231"/>
        <end position="254"/>
    </location>
</feature>
<keyword evidence="2 3" id="KW-0175">Coiled coil</keyword>
<dbReference type="Proteomes" id="UP000289738">
    <property type="component" value="Chromosome A05"/>
</dbReference>
<dbReference type="SMR" id="A0A445D3R9"/>
<dbReference type="InterPro" id="IPR008545">
    <property type="entry name" value="Web"/>
</dbReference>
<dbReference type="PANTHER" id="PTHR32054:SF2">
    <property type="entry name" value="PROTEIN PLASTID MOVEMENT IMPAIRED 2"/>
    <property type="match status" value="1"/>
</dbReference>
<evidence type="ECO:0000256" key="3">
    <source>
        <dbReference type="SAM" id="Coils"/>
    </source>
</evidence>
<dbReference type="OrthoDB" id="685331at2759"/>
<proteinExistence type="inferred from homology"/>
<feature type="compositionally biased region" description="Polar residues" evidence="4">
    <location>
        <begin position="1"/>
        <end position="14"/>
    </location>
</feature>
<dbReference type="GO" id="GO:0009904">
    <property type="term" value="P:chloroplast accumulation movement"/>
    <property type="evidence" value="ECO:0007669"/>
    <property type="project" value="TreeGrafter"/>
</dbReference>
<dbReference type="GO" id="GO:0005829">
    <property type="term" value="C:cytosol"/>
    <property type="evidence" value="ECO:0007669"/>
    <property type="project" value="TreeGrafter"/>
</dbReference>
<feature type="region of interest" description="Disordered" evidence="4">
    <location>
        <begin position="512"/>
        <end position="594"/>
    </location>
</feature>
<dbReference type="SUPFAM" id="SSF57997">
    <property type="entry name" value="Tropomyosin"/>
    <property type="match status" value="1"/>
</dbReference>
<comment type="similarity">
    <text evidence="1">Belongs to the WEB family.</text>
</comment>
<feature type="coiled-coil region" evidence="3">
    <location>
        <begin position="135"/>
        <end position="208"/>
    </location>
</feature>
<evidence type="ECO:0000256" key="1">
    <source>
        <dbReference type="ARBA" id="ARBA00005485"/>
    </source>
</evidence>
<dbReference type="STRING" id="3818.A0A445D3R9"/>
<dbReference type="Pfam" id="PF05701">
    <property type="entry name" value="WEMBL"/>
    <property type="match status" value="1"/>
</dbReference>
<protein>
    <recommendedName>
        <fullName evidence="7">Protein PLASTID MOVEMENT IMPAIRED 2</fullName>
    </recommendedName>
</protein>
<dbReference type="AlphaFoldDB" id="A0A445D3R9"/>
<dbReference type="GO" id="GO:0009903">
    <property type="term" value="P:chloroplast avoidance movement"/>
    <property type="evidence" value="ECO:0007669"/>
    <property type="project" value="TreeGrafter"/>
</dbReference>
<feature type="coiled-coil region" evidence="3">
    <location>
        <begin position="316"/>
        <end position="406"/>
    </location>
</feature>
<name>A0A445D3R9_ARAHY</name>
<sequence length="594" mass="68052">MDCLSSSKYASTSRELQRARRDAGWYKERRRAADSAKAEAEYELSTAKKTVKDLSSMIEKSSYKVKAHKQERASLELKLHKAKRKDNSHNHEYSQVMRELEYAKHQLFQLKLDVDAVLKEKSQAETEMEASLSRVMHGSRMVELLRKEIEEANEEQVLVELARIDALKEVEDIKARREKEAKEILFELEKLRKKLKEGIEEINKSKEHEMKLAMTLSDVGVLQNELKHAKEMDKRVRRHESTEHIEGASGKWEESSESPPLETLEEEVEVAKKDLALIREEGFQFMASMDVIRNEMKQVSAETVGLKEESKAGTKVQNLNSKILRAKSKLEGLIAAEEKDKSIVTSLQHSLNKLNAEIETAEKERELVYQEVTKTKAEIERSEFEKDMAEERLKHIMKELEAIKLSESLALEKLEALTENAMRDRGLATQNRSSITISKFEYEYLTNRAAEAEKIADKKVAAAKAWTEAVKASEKEILIRAKIAETVIKETKVEDYNKERLVTKKVGREELENWPRKGKNNASSDLQMQRSLSQKSNKSNGSATPARGSKFQKSASPATRVSPFTIKKKKKVIPNLTKFFRGKKNKRSNRNSSQ</sequence>
<dbReference type="PANTHER" id="PTHR32054">
    <property type="entry name" value="HEAVY CHAIN, PUTATIVE, EXPRESSED-RELATED-RELATED"/>
    <property type="match status" value="1"/>
</dbReference>
<evidence type="ECO:0000256" key="2">
    <source>
        <dbReference type="ARBA" id="ARBA00023054"/>
    </source>
</evidence>
<feature type="compositionally biased region" description="Polar residues" evidence="4">
    <location>
        <begin position="520"/>
        <end position="543"/>
    </location>
</feature>
<evidence type="ECO:0000313" key="5">
    <source>
        <dbReference type="EMBL" id="RYR57873.1"/>
    </source>
</evidence>
<feature type="region of interest" description="Disordered" evidence="4">
    <location>
        <begin position="1"/>
        <end position="30"/>
    </location>
</feature>
<evidence type="ECO:0008006" key="7">
    <source>
        <dbReference type="Google" id="ProtNLM"/>
    </source>
</evidence>
<dbReference type="EMBL" id="SDMP01000005">
    <property type="protein sequence ID" value="RYR57873.1"/>
    <property type="molecule type" value="Genomic_DNA"/>
</dbReference>
<dbReference type="Gramene" id="arahy.Tifrunner.gnm2.ann2.Ah05g298200.1">
    <property type="protein sequence ID" value="arahy.Tifrunner.gnm2.ann2.Ah05g298200.1-CDS"/>
    <property type="gene ID" value="arahy.Tifrunner.gnm2.ann2.Ah05g298200"/>
</dbReference>
<evidence type="ECO:0000313" key="6">
    <source>
        <dbReference type="Proteomes" id="UP000289738"/>
    </source>
</evidence>
<feature type="compositionally biased region" description="Basic residues" evidence="4">
    <location>
        <begin position="580"/>
        <end position="594"/>
    </location>
</feature>
<gene>
    <name evidence="5" type="ORF">Ahy_A05g023564</name>
</gene>
<comment type="caution">
    <text evidence="5">The sequence shown here is derived from an EMBL/GenBank/DDBJ whole genome shotgun (WGS) entry which is preliminary data.</text>
</comment>
<organism evidence="5 6">
    <name type="scientific">Arachis hypogaea</name>
    <name type="common">Peanut</name>
    <dbReference type="NCBI Taxonomy" id="3818"/>
    <lineage>
        <taxon>Eukaryota</taxon>
        <taxon>Viridiplantae</taxon>
        <taxon>Streptophyta</taxon>
        <taxon>Embryophyta</taxon>
        <taxon>Tracheophyta</taxon>
        <taxon>Spermatophyta</taxon>
        <taxon>Magnoliopsida</taxon>
        <taxon>eudicotyledons</taxon>
        <taxon>Gunneridae</taxon>
        <taxon>Pentapetalae</taxon>
        <taxon>rosids</taxon>
        <taxon>fabids</taxon>
        <taxon>Fabales</taxon>
        <taxon>Fabaceae</taxon>
        <taxon>Papilionoideae</taxon>
        <taxon>50 kb inversion clade</taxon>
        <taxon>dalbergioids sensu lato</taxon>
        <taxon>Dalbergieae</taxon>
        <taxon>Pterocarpus clade</taxon>
        <taxon>Arachis</taxon>
    </lineage>
</organism>